<feature type="transmembrane region" description="Helical" evidence="7">
    <location>
        <begin position="64"/>
        <end position="87"/>
    </location>
</feature>
<evidence type="ECO:0000256" key="6">
    <source>
        <dbReference type="ARBA" id="ARBA00023136"/>
    </source>
</evidence>
<sequence length="200" mass="21333">MLALNGPAVDGDLYTRVTDLAQQAPGWLDGLVAAWSDYGLALFAVLMLAAWWRARAVADPARTAMALAAPLVVVVAFLADTGVKLVFREQRPCQTLHTVTLEACPPLGDWSFPSNHAAIAAAAAAALWVTDRRLAAIAVPAALLMAFSRVWVGAHYPHDVVLGLAVGAVIAWLLTRVAHRAAPLVQRVARTRLRPLVAPR</sequence>
<feature type="transmembrane region" description="Helical" evidence="7">
    <location>
        <begin position="110"/>
        <end position="129"/>
    </location>
</feature>
<keyword evidence="5 7" id="KW-1133">Transmembrane helix</keyword>
<comment type="subcellular location">
    <subcellularLocation>
        <location evidence="1">Cell membrane</location>
        <topology evidence="1">Multi-pass membrane protein</topology>
    </subcellularLocation>
</comment>
<dbReference type="SMART" id="SM00014">
    <property type="entry name" value="acidPPc"/>
    <property type="match status" value="1"/>
</dbReference>
<feature type="transmembrane region" description="Helical" evidence="7">
    <location>
        <begin position="32"/>
        <end position="52"/>
    </location>
</feature>
<evidence type="ECO:0000313" key="9">
    <source>
        <dbReference type="EMBL" id="GHI69550.1"/>
    </source>
</evidence>
<dbReference type="PANTHER" id="PTHR14969:SF62">
    <property type="entry name" value="DECAPRENYLPHOSPHORYL-5-PHOSPHORIBOSE PHOSPHATASE RV3807C-RELATED"/>
    <property type="match status" value="1"/>
</dbReference>
<dbReference type="SUPFAM" id="SSF48317">
    <property type="entry name" value="Acid phosphatase/Vanadium-dependent haloperoxidase"/>
    <property type="match status" value="1"/>
</dbReference>
<dbReference type="PANTHER" id="PTHR14969">
    <property type="entry name" value="SPHINGOSINE-1-PHOSPHATE PHOSPHOHYDROLASE"/>
    <property type="match status" value="1"/>
</dbReference>
<feature type="domain" description="Phosphatidic acid phosphatase type 2/haloperoxidase" evidence="8">
    <location>
        <begin position="63"/>
        <end position="175"/>
    </location>
</feature>
<keyword evidence="3 7" id="KW-0812">Transmembrane</keyword>
<gene>
    <name evidence="9" type="ORF">Snoj_34680</name>
</gene>
<keyword evidence="2" id="KW-1003">Cell membrane</keyword>
<dbReference type="InterPro" id="IPR036938">
    <property type="entry name" value="PAP2/HPO_sf"/>
</dbReference>
<evidence type="ECO:0000256" key="4">
    <source>
        <dbReference type="ARBA" id="ARBA00022801"/>
    </source>
</evidence>
<accession>A0ABQ3SN42</accession>
<keyword evidence="4" id="KW-0378">Hydrolase</keyword>
<organism evidence="9 10">
    <name type="scientific">Streptomyces nojiriensis</name>
    <dbReference type="NCBI Taxonomy" id="66374"/>
    <lineage>
        <taxon>Bacteria</taxon>
        <taxon>Bacillati</taxon>
        <taxon>Actinomycetota</taxon>
        <taxon>Actinomycetes</taxon>
        <taxon>Kitasatosporales</taxon>
        <taxon>Streptomycetaceae</taxon>
        <taxon>Streptomyces</taxon>
    </lineage>
</organism>
<evidence type="ECO:0000256" key="5">
    <source>
        <dbReference type="ARBA" id="ARBA00022989"/>
    </source>
</evidence>
<evidence type="ECO:0000256" key="3">
    <source>
        <dbReference type="ARBA" id="ARBA00022692"/>
    </source>
</evidence>
<dbReference type="Pfam" id="PF01569">
    <property type="entry name" value="PAP2"/>
    <property type="match status" value="1"/>
</dbReference>
<dbReference type="Gene3D" id="1.20.144.10">
    <property type="entry name" value="Phosphatidic acid phosphatase type 2/haloperoxidase"/>
    <property type="match status" value="1"/>
</dbReference>
<name>A0ABQ3SN42_9ACTN</name>
<dbReference type="InterPro" id="IPR000326">
    <property type="entry name" value="PAP2/HPO"/>
</dbReference>
<evidence type="ECO:0000256" key="1">
    <source>
        <dbReference type="ARBA" id="ARBA00004651"/>
    </source>
</evidence>
<proteinExistence type="predicted"/>
<dbReference type="Proteomes" id="UP000613974">
    <property type="component" value="Unassembled WGS sequence"/>
</dbReference>
<keyword evidence="6 7" id="KW-0472">Membrane</keyword>
<evidence type="ECO:0000259" key="8">
    <source>
        <dbReference type="SMART" id="SM00014"/>
    </source>
</evidence>
<evidence type="ECO:0000313" key="10">
    <source>
        <dbReference type="Proteomes" id="UP000613974"/>
    </source>
</evidence>
<feature type="transmembrane region" description="Helical" evidence="7">
    <location>
        <begin position="160"/>
        <end position="178"/>
    </location>
</feature>
<feature type="transmembrane region" description="Helical" evidence="7">
    <location>
        <begin position="134"/>
        <end position="154"/>
    </location>
</feature>
<protein>
    <submittedName>
        <fullName evidence="9">Phosphatase PAP2 family protein</fullName>
    </submittedName>
</protein>
<dbReference type="EMBL" id="BNEC01000005">
    <property type="protein sequence ID" value="GHI69550.1"/>
    <property type="molecule type" value="Genomic_DNA"/>
</dbReference>
<keyword evidence="10" id="KW-1185">Reference proteome</keyword>
<evidence type="ECO:0000256" key="2">
    <source>
        <dbReference type="ARBA" id="ARBA00022475"/>
    </source>
</evidence>
<evidence type="ECO:0000256" key="7">
    <source>
        <dbReference type="SAM" id="Phobius"/>
    </source>
</evidence>
<comment type="caution">
    <text evidence="9">The sequence shown here is derived from an EMBL/GenBank/DDBJ whole genome shotgun (WGS) entry which is preliminary data.</text>
</comment>
<reference evidence="10" key="1">
    <citation type="submission" date="2023-07" db="EMBL/GenBank/DDBJ databases">
        <title>Whole genome shotgun sequence of Streptomyces nojiriensis NBRC 13794.</title>
        <authorList>
            <person name="Komaki H."/>
            <person name="Tamura T."/>
        </authorList>
    </citation>
    <scope>NUCLEOTIDE SEQUENCE [LARGE SCALE GENOMIC DNA]</scope>
    <source>
        <strain evidence="10">NBRC 13794</strain>
    </source>
</reference>